<name>A0A7S3NNP9_9STRA</name>
<evidence type="ECO:0000259" key="8">
    <source>
        <dbReference type="Pfam" id="PF19055"/>
    </source>
</evidence>
<comment type="subcellular location">
    <subcellularLocation>
        <location evidence="1">Membrane</location>
        <topology evidence="1">Multi-pass membrane protein</topology>
    </subcellularLocation>
</comment>
<feature type="transmembrane region" description="Helical" evidence="6">
    <location>
        <begin position="419"/>
        <end position="442"/>
    </location>
</feature>
<dbReference type="PANTHER" id="PTHR19241">
    <property type="entry name" value="ATP-BINDING CASSETTE TRANSPORTER"/>
    <property type="match status" value="1"/>
</dbReference>
<evidence type="ECO:0000256" key="4">
    <source>
        <dbReference type="ARBA" id="ARBA00022989"/>
    </source>
</evidence>
<keyword evidence="5 6" id="KW-0472">Membrane</keyword>
<dbReference type="GO" id="GO:0016020">
    <property type="term" value="C:membrane"/>
    <property type="evidence" value="ECO:0007669"/>
    <property type="project" value="UniProtKB-SubCell"/>
</dbReference>
<dbReference type="InterPro" id="IPR043926">
    <property type="entry name" value="ABCG_dom"/>
</dbReference>
<evidence type="ECO:0000256" key="5">
    <source>
        <dbReference type="ARBA" id="ARBA00023136"/>
    </source>
</evidence>
<keyword evidence="2" id="KW-0813">Transport</keyword>
<evidence type="ECO:0008006" key="10">
    <source>
        <dbReference type="Google" id="ProtNLM"/>
    </source>
</evidence>
<dbReference type="AlphaFoldDB" id="A0A7S3NNP9"/>
<dbReference type="Pfam" id="PF01061">
    <property type="entry name" value="ABC2_membrane"/>
    <property type="match status" value="1"/>
</dbReference>
<sequence>MAVELAANPSILFLDEPTSGLDSRAALVVIRAVANISASGRSVICTIHQPSYALFSTFDYLLLLKKGGHTVYFGPLGNECSALVGYLNDAAKDLGYELPPLQGGTNPATWMLTVCEQKVADFSLAYQNSPLGKHNTDQVAQAQIPDPQSEPLTFDTEFAVDDMTQYFLCCKRLAITYWRSPAYNVPRLMVSIFLAYVYGSCYMYKVDDLSDSVSRVAFMFMTTFNQGVIYCNVAIPVMAAERASFYRERASRFYKVGPYAASFTIVELPFLIFFSLVFVACVFSIVDMYSGIDKFLWYWAFYFSYVTLLTFMGQFLVVALPNFETAQSVASTFFSIFACFCGFTIAPDDIPSGWKFLFYANPAHYVLEGQVVTQFRNVHQKIIVPGLSDEWTLSRYMTSGNSDSYWSGVYTWGHRYGNIVTLIIFFCGIRFATILAFTKIAYVTR</sequence>
<accession>A0A7S3NNP9</accession>
<feature type="domain" description="ABC-2 type transporter transmembrane" evidence="7">
    <location>
        <begin position="164"/>
        <end position="375"/>
    </location>
</feature>
<dbReference type="GO" id="GO:0140359">
    <property type="term" value="F:ABC-type transporter activity"/>
    <property type="evidence" value="ECO:0007669"/>
    <property type="project" value="InterPro"/>
</dbReference>
<gene>
    <name evidence="9" type="ORF">ALAG00032_LOCUS13296</name>
</gene>
<dbReference type="InterPro" id="IPR013525">
    <property type="entry name" value="ABC2_TM"/>
</dbReference>
<evidence type="ECO:0000259" key="7">
    <source>
        <dbReference type="Pfam" id="PF01061"/>
    </source>
</evidence>
<proteinExistence type="predicted"/>
<feature type="transmembrane region" description="Helical" evidence="6">
    <location>
        <begin position="260"/>
        <end position="285"/>
    </location>
</feature>
<protein>
    <recommendedName>
        <fullName evidence="10">ABC-2 type transporter domain-containing protein</fullName>
    </recommendedName>
</protein>
<organism evidence="9">
    <name type="scientific">Aureoumbra lagunensis</name>
    <dbReference type="NCBI Taxonomy" id="44058"/>
    <lineage>
        <taxon>Eukaryota</taxon>
        <taxon>Sar</taxon>
        <taxon>Stramenopiles</taxon>
        <taxon>Ochrophyta</taxon>
        <taxon>Pelagophyceae</taxon>
        <taxon>Pelagomonadales</taxon>
        <taxon>Aureoumbra</taxon>
    </lineage>
</organism>
<feature type="transmembrane region" description="Helical" evidence="6">
    <location>
        <begin position="188"/>
        <end position="205"/>
    </location>
</feature>
<dbReference type="InterPro" id="IPR027417">
    <property type="entry name" value="P-loop_NTPase"/>
</dbReference>
<keyword evidence="4 6" id="KW-1133">Transmembrane helix</keyword>
<evidence type="ECO:0000256" key="1">
    <source>
        <dbReference type="ARBA" id="ARBA00004141"/>
    </source>
</evidence>
<dbReference type="SUPFAM" id="SSF52540">
    <property type="entry name" value="P-loop containing nucleoside triphosphate hydrolases"/>
    <property type="match status" value="1"/>
</dbReference>
<dbReference type="Pfam" id="PF19055">
    <property type="entry name" value="ABC2_membrane_7"/>
    <property type="match status" value="1"/>
</dbReference>
<feature type="domain" description="ABC transporter family G" evidence="8">
    <location>
        <begin position="48"/>
        <end position="76"/>
    </location>
</feature>
<evidence type="ECO:0000313" key="9">
    <source>
        <dbReference type="EMBL" id="CAE0372512.1"/>
    </source>
</evidence>
<evidence type="ECO:0000256" key="2">
    <source>
        <dbReference type="ARBA" id="ARBA00022448"/>
    </source>
</evidence>
<feature type="transmembrane region" description="Helical" evidence="6">
    <location>
        <begin position="297"/>
        <end position="317"/>
    </location>
</feature>
<dbReference type="EMBL" id="HBIJ01020314">
    <property type="protein sequence ID" value="CAE0372512.1"/>
    <property type="molecule type" value="Transcribed_RNA"/>
</dbReference>
<evidence type="ECO:0000256" key="6">
    <source>
        <dbReference type="SAM" id="Phobius"/>
    </source>
</evidence>
<feature type="transmembrane region" description="Helical" evidence="6">
    <location>
        <begin position="329"/>
        <end position="346"/>
    </location>
</feature>
<reference evidence="9" key="1">
    <citation type="submission" date="2021-01" db="EMBL/GenBank/DDBJ databases">
        <authorList>
            <person name="Corre E."/>
            <person name="Pelletier E."/>
            <person name="Niang G."/>
            <person name="Scheremetjew M."/>
            <person name="Finn R."/>
            <person name="Kale V."/>
            <person name="Holt S."/>
            <person name="Cochrane G."/>
            <person name="Meng A."/>
            <person name="Brown T."/>
            <person name="Cohen L."/>
        </authorList>
    </citation>
    <scope>NUCLEOTIDE SEQUENCE</scope>
    <source>
        <strain evidence="9">CCMP1510</strain>
    </source>
</reference>
<evidence type="ECO:0000256" key="3">
    <source>
        <dbReference type="ARBA" id="ARBA00022692"/>
    </source>
</evidence>
<keyword evidence="3 6" id="KW-0812">Transmembrane</keyword>
<feature type="transmembrane region" description="Helical" evidence="6">
    <location>
        <begin position="217"/>
        <end position="239"/>
    </location>
</feature>
<dbReference type="Gene3D" id="3.40.50.300">
    <property type="entry name" value="P-loop containing nucleotide triphosphate hydrolases"/>
    <property type="match status" value="1"/>
</dbReference>